<comment type="caution">
    <text evidence="3">The sequence shown here is derived from an EMBL/GenBank/DDBJ whole genome shotgun (WGS) entry which is preliminary data.</text>
</comment>
<feature type="region of interest" description="Disordered" evidence="1">
    <location>
        <begin position="1916"/>
        <end position="1950"/>
    </location>
</feature>
<feature type="region of interest" description="Disordered" evidence="1">
    <location>
        <begin position="1976"/>
        <end position="2012"/>
    </location>
</feature>
<feature type="compositionally biased region" description="Polar residues" evidence="1">
    <location>
        <begin position="351"/>
        <end position="360"/>
    </location>
</feature>
<feature type="compositionally biased region" description="Polar residues" evidence="1">
    <location>
        <begin position="2001"/>
        <end position="2012"/>
    </location>
</feature>
<feature type="non-terminal residue" evidence="3">
    <location>
        <position position="1"/>
    </location>
</feature>
<dbReference type="InterPro" id="IPR032060">
    <property type="entry name" value="MGA_dom"/>
</dbReference>
<dbReference type="InterPro" id="IPR036638">
    <property type="entry name" value="HLH_DNA-bd_sf"/>
</dbReference>
<feature type="region of interest" description="Disordered" evidence="1">
    <location>
        <begin position="49"/>
        <end position="139"/>
    </location>
</feature>
<dbReference type="OrthoDB" id="6119313at2759"/>
<organism evidence="3 4">
    <name type="scientific">Clarias magur</name>
    <name type="common">Asian catfish</name>
    <name type="synonym">Macropteronotus magur</name>
    <dbReference type="NCBI Taxonomy" id="1594786"/>
    <lineage>
        <taxon>Eukaryota</taxon>
        <taxon>Metazoa</taxon>
        <taxon>Chordata</taxon>
        <taxon>Craniata</taxon>
        <taxon>Vertebrata</taxon>
        <taxon>Euteleostomi</taxon>
        <taxon>Actinopterygii</taxon>
        <taxon>Neopterygii</taxon>
        <taxon>Teleostei</taxon>
        <taxon>Ostariophysi</taxon>
        <taxon>Siluriformes</taxon>
        <taxon>Clariidae</taxon>
        <taxon>Clarias</taxon>
    </lineage>
</organism>
<feature type="compositionally biased region" description="Basic residues" evidence="1">
    <location>
        <begin position="1919"/>
        <end position="1929"/>
    </location>
</feature>
<protein>
    <submittedName>
        <fullName evidence="3">MAX gene-associated protein-like isoform X1</fullName>
    </submittedName>
</protein>
<feature type="region of interest" description="Disordered" evidence="1">
    <location>
        <begin position="726"/>
        <end position="849"/>
    </location>
</feature>
<keyword evidence="4" id="KW-1185">Reference proteome</keyword>
<accession>A0A8J4XHB8</accession>
<feature type="compositionally biased region" description="Low complexity" evidence="1">
    <location>
        <begin position="361"/>
        <end position="376"/>
    </location>
</feature>
<reference evidence="3" key="1">
    <citation type="submission" date="2020-07" db="EMBL/GenBank/DDBJ databases">
        <title>Clarias magur genome sequencing, assembly and annotation.</title>
        <authorList>
            <person name="Kushwaha B."/>
            <person name="Kumar R."/>
            <person name="Das P."/>
            <person name="Joshi C.G."/>
            <person name="Kumar D."/>
            <person name="Nagpure N.S."/>
            <person name="Pandey M."/>
            <person name="Agarwal S."/>
            <person name="Srivastava S."/>
            <person name="Singh M."/>
            <person name="Sahoo L."/>
            <person name="Jayasankar P."/>
            <person name="Meher P.K."/>
            <person name="Koringa P.G."/>
            <person name="Iquebal M.A."/>
            <person name="Das S.P."/>
            <person name="Bit A."/>
            <person name="Patnaik S."/>
            <person name="Patel N."/>
            <person name="Shah T.M."/>
            <person name="Hinsu A."/>
            <person name="Jena J.K."/>
        </authorList>
    </citation>
    <scope>NUCLEOTIDE SEQUENCE</scope>
    <source>
        <strain evidence="3">CIFAMagur01</strain>
        <tissue evidence="3">Testis</tissue>
    </source>
</reference>
<evidence type="ECO:0000256" key="1">
    <source>
        <dbReference type="SAM" id="MobiDB-lite"/>
    </source>
</evidence>
<name>A0A8J4XHB8_CLAMG</name>
<proteinExistence type="predicted"/>
<feature type="compositionally biased region" description="Basic residues" evidence="1">
    <location>
        <begin position="469"/>
        <end position="480"/>
    </location>
</feature>
<feature type="region of interest" description="Disordered" evidence="1">
    <location>
        <begin position="1725"/>
        <end position="1765"/>
    </location>
</feature>
<gene>
    <name evidence="3" type="ORF">DAT39_000587</name>
</gene>
<feature type="region of interest" description="Disordered" evidence="1">
    <location>
        <begin position="259"/>
        <end position="287"/>
    </location>
</feature>
<feature type="compositionally biased region" description="Polar residues" evidence="1">
    <location>
        <begin position="75"/>
        <end position="104"/>
    </location>
</feature>
<dbReference type="SUPFAM" id="SSF47459">
    <property type="entry name" value="HLH, helix-loop-helix DNA-binding domain"/>
    <property type="match status" value="1"/>
</dbReference>
<feature type="domain" description="MGA conserved" evidence="2">
    <location>
        <begin position="901"/>
        <end position="943"/>
    </location>
</feature>
<feature type="compositionally biased region" description="Low complexity" evidence="1">
    <location>
        <begin position="781"/>
        <end position="792"/>
    </location>
</feature>
<feature type="compositionally biased region" description="Basic and acidic residues" evidence="1">
    <location>
        <begin position="1930"/>
        <end position="1946"/>
    </location>
</feature>
<feature type="compositionally biased region" description="Polar residues" evidence="1">
    <location>
        <begin position="1590"/>
        <end position="1601"/>
    </location>
</feature>
<feature type="compositionally biased region" description="Low complexity" evidence="1">
    <location>
        <begin position="1574"/>
        <end position="1583"/>
    </location>
</feature>
<evidence type="ECO:0000313" key="3">
    <source>
        <dbReference type="EMBL" id="KAF5909668.1"/>
    </source>
</evidence>
<dbReference type="GO" id="GO:0046983">
    <property type="term" value="F:protein dimerization activity"/>
    <property type="evidence" value="ECO:0007669"/>
    <property type="project" value="InterPro"/>
</dbReference>
<dbReference type="Pfam" id="PF16059">
    <property type="entry name" value="MGA_dom"/>
    <property type="match status" value="1"/>
</dbReference>
<feature type="compositionally biased region" description="Polar residues" evidence="1">
    <location>
        <begin position="830"/>
        <end position="846"/>
    </location>
</feature>
<feature type="compositionally biased region" description="Polar residues" evidence="1">
    <location>
        <begin position="213"/>
        <end position="230"/>
    </location>
</feature>
<dbReference type="Proteomes" id="UP000727407">
    <property type="component" value="Unassembled WGS sequence"/>
</dbReference>
<feature type="region of interest" description="Disordered" evidence="1">
    <location>
        <begin position="300"/>
        <end position="392"/>
    </location>
</feature>
<evidence type="ECO:0000313" key="4">
    <source>
        <dbReference type="Proteomes" id="UP000727407"/>
    </source>
</evidence>
<feature type="region of interest" description="Disordered" evidence="1">
    <location>
        <begin position="1687"/>
        <end position="1710"/>
    </location>
</feature>
<feature type="region of interest" description="Disordered" evidence="1">
    <location>
        <begin position="449"/>
        <end position="483"/>
    </location>
</feature>
<feature type="compositionally biased region" description="Polar residues" evidence="1">
    <location>
        <begin position="259"/>
        <end position="282"/>
    </location>
</feature>
<feature type="region of interest" description="Disordered" evidence="1">
    <location>
        <begin position="213"/>
        <end position="241"/>
    </location>
</feature>
<sequence>MKRPWPGGLSELIKGAHVKVKRMSLEKIHNSSSQETNIDSLASKENNMDIDFKDCSSESISIPDEAQEPVAFSKGTDSSSLKTTTETFSTINIQDKLNETASDTPSDENEASVLSDEKLRSNESVEETSQSDVKPLDCGEVKKKRAEPVPLPLLALFLKQLKSKTKPTRTLPKSEAYGVPSQSDNFCCDTPAAENQSSAPESFTPSLNTQFKVQPATSPTTQDNTSSIASTEDKTVSPPSSATDAVAAVTVNVVCDTMPTPSKVSDTTSEFAHNVKPNTSLSDTKHDIFSDDVSSDFIPSCDPKASPATIPHAPNNDLVHSDVNTDESTTEPAHETSPVPCPEPVPEGVPQSQSPGIKTPSSSSCAVSSPYMSAPSSPDPFPPSMFSDRPIPPRKALESFPLSLLLDRPRPMMELADPLAHTMFARPTPQGNVSPPVFDVSSEVKYPAVSPDPFVPNEAKQSSNTSKGTKLKVKQKKGGKSKLGEETEVMEGTIPVLMQPNLEDVEGQLFVSFMSKKALEIHLGDEAKEEILLKMTEIPEGEVYDEKESIDVLEKVLLRDLKNMKHRQVIHPVLQAVGLKLNLLDVTLSIDLQYLGVCLPIPPPKPLPEASSGTGSSQVHFVSRTGKTSDITKIKGWREKFSTPSSLSVAGVTTSSETGQRNLSAFCSDMLDEYLESEGKLIDERAASFSQAVVTPVAYQLPTKSTSYVLTLDSVLKKQALPSATALPKPSGTPKKTALASKSKETVLGVKKKKSIKIPVSSTDKKSGGSSSRKSKKSDTSKAVPSVPAASSDLSQSKTNLKIKTKKGSKTSLQKSEKPVKDNASVAPAKQNTSSSPGSNLPSGRSSGLPKTLVKLRDVEDGAVWEGKNRTYITVERAAIALSCLVTAEGTIGGSPSTVIKRRAPPCLNDFCRLGCVCASLVQERRQHHCGKAQCMLGCDCLRRKVVLLKNGDTDEASGVPHHEKENRSKLKKKKNRISYFLSGPDAAPEPVLHVKSLWVRQNDLDSEHLYIPLSSKPLHQPVSSDLQKDFENFLRPTANRKAVRAIDGEGLSKEKNQDGLDCARVRPFCWRKLSPFRQKHVKESPLNLSPQDPMKEIEEGELRPPTQSGPTKRLEIVSKCKWGTEGRRNVVLRTVCERMAQDRLKHPFWIGKFKIQPTTKTITETDEGSIVTYKVVVSQPYSEESEDKKKEEIIKQLEARLIETIGKSEVKGLPLLSPVTPAGLLKADKKPSGALGQIMVNGKLYPQAKLELGQMGALHPANRLAAYITGRVCVANKLDPKTVTTATKASLTTHFTPTSMASTAVTNTVSSAATFYNSSVDDECEISSLILLQQKAANTSALSMQSKVKNPILPSSSALTGSTVISESINLPPVSHASSVSGTTDGSIQVIKADPGSAASEKTFVLSGTGSNVALPGSGIRLVQPLTSTGPAPPGQRMVMLKAGNSAGQVIHFVPLSQLKALNSNIVLRPQQSTRIPLSKPQPSTTVQQSTDPSSSQAQNIAPVHSTTPCASSGVTTKPVTPLTSPKTLLFCNKPNTVKIIPGFLRDSNTTTLRIIPQRVFEEIKVIKDPRNSSSVSSAKSSSEGHHANQGSQLTSQNCLTYKIQDPEKVDSPIHTSSTTTKESCKEDSKMSLENVVFTDHSYSFETKKTGSLSLRPVDLSNDDSDPSNRSTDHLLLKEVLDLGPVEEGYGTSGSDLATESGGESMAGRHLVADEVDSDCTELTEDSDMYNDSSQSSDKEDLCAASDSDGEALNKKTQGSVDAQDLTEKEDELVDIETFDTGAEKSLAHPEQMQHDGFQDQSSDENENLIKIRKRKDEKKRRITLSNSFRNLQQALNIQNKVPKIALLSQALKEIDYLTKQRDCLVKMRDKMTKKKSYYIEMASLLSGKNKESISQKLDEIIANEKSAKIEDQAYNLNRKRKVPTHSHTKADTKQKMRGKAEHSTSKQKHLGVQDLRTENVRSKQKMTAAIPGQLDKTPNTQLRKCPTPIPDPRERTRPNILSHNKSQTPTENQVLAQVMPMVNTVVPCNQTITISHPLQPIDMSHLGERQSTTPGVAAVSISLPSISHSLSVENPLPALQPQVLKLASSSVNTP</sequence>
<feature type="compositionally biased region" description="Low complexity" evidence="1">
    <location>
        <begin position="757"/>
        <end position="772"/>
    </location>
</feature>
<feature type="region of interest" description="Disordered" evidence="1">
    <location>
        <begin position="1570"/>
        <end position="1631"/>
    </location>
</feature>
<dbReference type="EMBL" id="QNUK01000003">
    <property type="protein sequence ID" value="KAF5909668.1"/>
    <property type="molecule type" value="Genomic_DNA"/>
</dbReference>
<evidence type="ECO:0000259" key="2">
    <source>
        <dbReference type="Pfam" id="PF16059"/>
    </source>
</evidence>
<feature type="region of interest" description="Disordered" evidence="1">
    <location>
        <begin position="1474"/>
        <end position="1520"/>
    </location>
</feature>